<name>A0A7Z7HPZ5_9PROT</name>
<dbReference type="Proteomes" id="UP000242886">
    <property type="component" value="Chromosome SDENCHOL"/>
</dbReference>
<feature type="transmembrane region" description="Helical" evidence="6">
    <location>
        <begin position="68"/>
        <end position="86"/>
    </location>
</feature>
<feature type="region of interest" description="Disordered" evidence="5">
    <location>
        <begin position="475"/>
        <end position="534"/>
    </location>
</feature>
<evidence type="ECO:0000256" key="1">
    <source>
        <dbReference type="ARBA" id="ARBA00004141"/>
    </source>
</evidence>
<dbReference type="OrthoDB" id="8902545at2"/>
<evidence type="ECO:0000256" key="5">
    <source>
        <dbReference type="SAM" id="MobiDB-lite"/>
    </source>
</evidence>
<comment type="subcellular location">
    <subcellularLocation>
        <location evidence="1">Membrane</location>
        <topology evidence="1">Multi-pass membrane protein</topology>
    </subcellularLocation>
</comment>
<feature type="compositionally biased region" description="Low complexity" evidence="5">
    <location>
        <begin position="480"/>
        <end position="495"/>
    </location>
</feature>
<dbReference type="PANTHER" id="PTHR37422:SF13">
    <property type="entry name" value="LIPOPOLYSACCHARIDE BIOSYNTHESIS PROTEIN PA4999-RELATED"/>
    <property type="match status" value="1"/>
</dbReference>
<feature type="transmembrane region" description="Helical" evidence="6">
    <location>
        <begin position="37"/>
        <end position="56"/>
    </location>
</feature>
<reference evidence="8" key="1">
    <citation type="submission" date="2017-03" db="EMBL/GenBank/DDBJ databases">
        <authorList>
            <consortium name="AG Boll"/>
        </authorList>
    </citation>
    <scope>NUCLEOTIDE SEQUENCE [LARGE SCALE GENOMIC DNA]</scope>
    <source>
        <strain evidence="8">Chol</strain>
    </source>
</reference>
<dbReference type="InterPro" id="IPR007016">
    <property type="entry name" value="O-antigen_ligase-rel_domated"/>
</dbReference>
<evidence type="ECO:0000256" key="6">
    <source>
        <dbReference type="SAM" id="Phobius"/>
    </source>
</evidence>
<feature type="transmembrane region" description="Helical" evidence="6">
    <location>
        <begin position="422"/>
        <end position="444"/>
    </location>
</feature>
<protein>
    <submittedName>
        <fullName evidence="8">Binding-protein-dependent transport system protein</fullName>
    </submittedName>
</protein>
<feature type="transmembrane region" description="Helical" evidence="6">
    <location>
        <begin position="389"/>
        <end position="410"/>
    </location>
</feature>
<evidence type="ECO:0000313" key="9">
    <source>
        <dbReference type="Proteomes" id="UP000242886"/>
    </source>
</evidence>
<proteinExistence type="predicted"/>
<dbReference type="EMBL" id="LT837803">
    <property type="protein sequence ID" value="SMB22952.1"/>
    <property type="molecule type" value="Genomic_DNA"/>
</dbReference>
<keyword evidence="2 6" id="KW-0812">Transmembrane</keyword>
<gene>
    <name evidence="8" type="ORF">SDENCHOL_10737</name>
</gene>
<dbReference type="InterPro" id="IPR051533">
    <property type="entry name" value="WaaL-like"/>
</dbReference>
<keyword evidence="3 6" id="KW-1133">Transmembrane helix</keyword>
<dbReference type="Pfam" id="PF04932">
    <property type="entry name" value="Wzy_C"/>
    <property type="match status" value="1"/>
</dbReference>
<evidence type="ECO:0000256" key="2">
    <source>
        <dbReference type="ARBA" id="ARBA00022692"/>
    </source>
</evidence>
<feature type="transmembrane region" description="Helical" evidence="6">
    <location>
        <begin position="306"/>
        <end position="326"/>
    </location>
</feature>
<feature type="domain" description="O-antigen ligase-related" evidence="7">
    <location>
        <begin position="262"/>
        <end position="401"/>
    </location>
</feature>
<feature type="transmembrane region" description="Helical" evidence="6">
    <location>
        <begin position="127"/>
        <end position="145"/>
    </location>
</feature>
<keyword evidence="4 6" id="KW-0472">Membrane</keyword>
<evidence type="ECO:0000259" key="7">
    <source>
        <dbReference type="Pfam" id="PF04932"/>
    </source>
</evidence>
<feature type="compositionally biased region" description="Low complexity" evidence="5">
    <location>
        <begin position="518"/>
        <end position="528"/>
    </location>
</feature>
<evidence type="ECO:0000256" key="3">
    <source>
        <dbReference type="ARBA" id="ARBA00022989"/>
    </source>
</evidence>
<keyword evidence="9" id="KW-1185">Reference proteome</keyword>
<sequence length="534" mass="56989">MTIPRPASQEAGFAFHGAPLLAVVLVFAPLIQAGNRPIPLLILELLALALLVQVLSQPRPDFLRHLSRTMLAALAALLLMPLLHLLPLPEAVWTALPGRDFYAGALASADIELGMRPLSLIPQMTEFSWLALLVPVVVFVVTAGLPDARLKMLVQLFIGIAVFEAVIGLAQFGTGSATILGAQGGLHGNSAIGTYANRDHLAGLLEMALPLALALLAASLQGGGSSGSPKVRHHHRPQLRQRLAMLFSHEFRFNHAALLGAASIAILLGLVFTRSRTGVALGMLAIFLSTLMFARRIGGGRSTGLISLITVVGMMLALEIGLVPVLERFTDQSVAEDSRWSIYAGTLAGIGEFFPLGSGIGTFPGVYRRFQTEDIPMFVNHAHNDYLEWLFEGGLVAGALIAVFLALYLLRWRQVWSSEAWSHLRFVQVAAGISLLLMGLHGLIDFNLHIPANAIFFAFLAGVFFHREAPPPVRKPKPAPIAAQPHSPSSAAPQSRVDAAGVQGTPTAAQAEPELPVSSPAAAAQAPQHNPFMD</sequence>
<organism evidence="8 9">
    <name type="scientific">Sterolibacterium denitrificans</name>
    <dbReference type="NCBI Taxonomy" id="157592"/>
    <lineage>
        <taxon>Bacteria</taxon>
        <taxon>Pseudomonadati</taxon>
        <taxon>Pseudomonadota</taxon>
        <taxon>Betaproteobacteria</taxon>
        <taxon>Nitrosomonadales</taxon>
        <taxon>Sterolibacteriaceae</taxon>
        <taxon>Sterolibacterium</taxon>
    </lineage>
</organism>
<dbReference type="PANTHER" id="PTHR37422">
    <property type="entry name" value="TEICHURONIC ACID BIOSYNTHESIS PROTEIN TUAE"/>
    <property type="match status" value="1"/>
</dbReference>
<feature type="transmembrane region" description="Helical" evidence="6">
    <location>
        <begin position="278"/>
        <end position="294"/>
    </location>
</feature>
<dbReference type="RefSeq" id="WP_083522901.1">
    <property type="nucleotide sequence ID" value="NZ_LFZK01000002.1"/>
</dbReference>
<feature type="transmembrane region" description="Helical" evidence="6">
    <location>
        <begin position="251"/>
        <end position="272"/>
    </location>
</feature>
<feature type="transmembrane region" description="Helical" evidence="6">
    <location>
        <begin position="450"/>
        <end position="467"/>
    </location>
</feature>
<dbReference type="GO" id="GO:0016020">
    <property type="term" value="C:membrane"/>
    <property type="evidence" value="ECO:0007669"/>
    <property type="project" value="UniProtKB-SubCell"/>
</dbReference>
<accession>A0A7Z7HPZ5</accession>
<evidence type="ECO:0000313" key="8">
    <source>
        <dbReference type="EMBL" id="SMB22952.1"/>
    </source>
</evidence>
<dbReference type="AlphaFoldDB" id="A0A7Z7HPZ5"/>
<feature type="transmembrane region" description="Helical" evidence="6">
    <location>
        <begin position="157"/>
        <end position="180"/>
    </location>
</feature>
<evidence type="ECO:0000256" key="4">
    <source>
        <dbReference type="ARBA" id="ARBA00023136"/>
    </source>
</evidence>
<feature type="transmembrane region" description="Helical" evidence="6">
    <location>
        <begin position="12"/>
        <end position="31"/>
    </location>
</feature>